<feature type="region of interest" description="Disordered" evidence="11">
    <location>
        <begin position="30"/>
        <end position="50"/>
    </location>
</feature>
<dbReference type="AlphaFoldDB" id="A0A9N9G4A4"/>
<dbReference type="OrthoDB" id="2139606at2759"/>
<accession>A0A9N9G4A4</accession>
<dbReference type="PANTHER" id="PTHR11214">
    <property type="entry name" value="BETA-1,3-N-ACETYLGLUCOSAMINYLTRANSFERASE"/>
    <property type="match status" value="1"/>
</dbReference>
<sequence length="418" mass="49128">MVNVQVLTDKSHGPYTFYCPFQVSEKSDYAPPLPLKPDEQKSEEDASPLLPKINEKTVEEYVSPLPLKVDDTYIKPPLGVNRNLTVFIGILTVDKKFEIRDHLRKMYKHNNGALARYLGVNESPVTIKFFTGHPKGKYKAKLEQESKKHGDIVILNIKENMNGGKTLKFFDWFAENRNDDYMLKVDDDSFVHLIHYYRDIQDLPRERAYYGFALNFTVHNKDPDLFMWGMGYTISRDLVMDIVGSRWVRSHAKGNEDNMIGRWMCKVARENKYLIHYVGFTHRGWPNDLFRNFRENPFHDVGIDSKNADPRFPDESIILHRMKSVKEFKAIEDVYFYNDGFPKIRVIRNSTTAGLITKKELFQGCWIMSKKNQTWKQALSWTQARDIYKNWFYEAWGFKEGRWYGHYGPKDKIVLSDV</sequence>
<dbReference type="EMBL" id="CAJVPV010005055">
    <property type="protein sequence ID" value="CAG8583822.1"/>
    <property type="molecule type" value="Genomic_DNA"/>
</dbReference>
<evidence type="ECO:0000256" key="4">
    <source>
        <dbReference type="ARBA" id="ARBA00022679"/>
    </source>
</evidence>
<evidence type="ECO:0000313" key="12">
    <source>
        <dbReference type="EMBL" id="CAG8583822.1"/>
    </source>
</evidence>
<gene>
    <name evidence="12" type="ORF">AMORRO_LOCUS7031</name>
</gene>
<dbReference type="Gene3D" id="3.90.550.50">
    <property type="match status" value="1"/>
</dbReference>
<name>A0A9N9G4A4_9GLOM</name>
<dbReference type="Proteomes" id="UP000789342">
    <property type="component" value="Unassembled WGS sequence"/>
</dbReference>
<comment type="caution">
    <text evidence="12">The sequence shown here is derived from an EMBL/GenBank/DDBJ whole genome shotgun (WGS) entry which is preliminary data.</text>
</comment>
<keyword evidence="9" id="KW-0472">Membrane</keyword>
<protein>
    <recommendedName>
        <fullName evidence="10">Hexosyltransferase</fullName>
        <ecNumber evidence="10">2.4.1.-</ecNumber>
    </recommendedName>
</protein>
<keyword evidence="13" id="KW-1185">Reference proteome</keyword>
<organism evidence="12 13">
    <name type="scientific">Acaulospora morrowiae</name>
    <dbReference type="NCBI Taxonomy" id="94023"/>
    <lineage>
        <taxon>Eukaryota</taxon>
        <taxon>Fungi</taxon>
        <taxon>Fungi incertae sedis</taxon>
        <taxon>Mucoromycota</taxon>
        <taxon>Glomeromycotina</taxon>
        <taxon>Glomeromycetes</taxon>
        <taxon>Diversisporales</taxon>
        <taxon>Acaulosporaceae</taxon>
        <taxon>Acaulospora</taxon>
    </lineage>
</organism>
<dbReference type="InterPro" id="IPR002659">
    <property type="entry name" value="Glyco_trans_31"/>
</dbReference>
<proteinExistence type="inferred from homology"/>
<evidence type="ECO:0000256" key="6">
    <source>
        <dbReference type="ARBA" id="ARBA00022968"/>
    </source>
</evidence>
<evidence type="ECO:0000256" key="1">
    <source>
        <dbReference type="ARBA" id="ARBA00004323"/>
    </source>
</evidence>
<evidence type="ECO:0000256" key="7">
    <source>
        <dbReference type="ARBA" id="ARBA00022989"/>
    </source>
</evidence>
<evidence type="ECO:0000256" key="2">
    <source>
        <dbReference type="ARBA" id="ARBA00008661"/>
    </source>
</evidence>
<evidence type="ECO:0000256" key="9">
    <source>
        <dbReference type="ARBA" id="ARBA00023136"/>
    </source>
</evidence>
<evidence type="ECO:0000256" key="11">
    <source>
        <dbReference type="SAM" id="MobiDB-lite"/>
    </source>
</evidence>
<keyword evidence="7" id="KW-1133">Transmembrane helix</keyword>
<evidence type="ECO:0000313" key="13">
    <source>
        <dbReference type="Proteomes" id="UP000789342"/>
    </source>
</evidence>
<keyword evidence="6" id="KW-0735">Signal-anchor</keyword>
<keyword evidence="4" id="KW-0808">Transferase</keyword>
<evidence type="ECO:0000256" key="10">
    <source>
        <dbReference type="RuleBase" id="RU363063"/>
    </source>
</evidence>
<evidence type="ECO:0000256" key="5">
    <source>
        <dbReference type="ARBA" id="ARBA00022692"/>
    </source>
</evidence>
<dbReference type="EC" id="2.4.1.-" evidence="10"/>
<evidence type="ECO:0000256" key="8">
    <source>
        <dbReference type="ARBA" id="ARBA00023034"/>
    </source>
</evidence>
<comment type="similarity">
    <text evidence="2 10">Belongs to the glycosyltransferase 31 family.</text>
</comment>
<dbReference type="Pfam" id="PF01762">
    <property type="entry name" value="Galactosyl_T"/>
    <property type="match status" value="1"/>
</dbReference>
<reference evidence="12" key="1">
    <citation type="submission" date="2021-06" db="EMBL/GenBank/DDBJ databases">
        <authorList>
            <person name="Kallberg Y."/>
            <person name="Tangrot J."/>
            <person name="Rosling A."/>
        </authorList>
    </citation>
    <scope>NUCLEOTIDE SEQUENCE</scope>
    <source>
        <strain evidence="12">CL551</strain>
    </source>
</reference>
<keyword evidence="8 10" id="KW-0333">Golgi apparatus</keyword>
<evidence type="ECO:0000256" key="3">
    <source>
        <dbReference type="ARBA" id="ARBA00022676"/>
    </source>
</evidence>
<keyword evidence="5" id="KW-0812">Transmembrane</keyword>
<keyword evidence="3 10" id="KW-0328">Glycosyltransferase</keyword>
<dbReference type="PANTHER" id="PTHR11214:SF351">
    <property type="entry name" value="BETA-1,3-GALACTOSYLTRANSFERASE PVG3"/>
    <property type="match status" value="1"/>
</dbReference>
<comment type="subcellular location">
    <subcellularLocation>
        <location evidence="1 10">Golgi apparatus membrane</location>
        <topology evidence="1 10">Single-pass type II membrane protein</topology>
    </subcellularLocation>
</comment>
<dbReference type="GO" id="GO:0000139">
    <property type="term" value="C:Golgi membrane"/>
    <property type="evidence" value="ECO:0007669"/>
    <property type="project" value="UniProtKB-SubCell"/>
</dbReference>
<dbReference type="GO" id="GO:0016758">
    <property type="term" value="F:hexosyltransferase activity"/>
    <property type="evidence" value="ECO:0007669"/>
    <property type="project" value="InterPro"/>
</dbReference>